<sequence length="196" mass="22213">MWVWAKELQFCNHCTNDEELSPTSMSPKFVKMCAKKVPQVLSQGNRNFHYSFQSDRDEGYYSRRSQYTNSIPKGRKCRFINGRHVFIKYEQQDVTLTGLGKTVSKVEDERAYAHFYVDGQRISFTGSGVQFKHSSESNVTGRKLEENTGAIKVFRGGQINTICSVYLSMSSGGANTMARRFLITEISPAILGFMTA</sequence>
<protein>
    <submittedName>
        <fullName evidence="1">(salmon louse) hypothetical protein</fullName>
    </submittedName>
</protein>
<keyword evidence="2" id="KW-1185">Reference proteome</keyword>
<reference evidence="1" key="1">
    <citation type="submission" date="2021-02" db="EMBL/GenBank/DDBJ databases">
        <authorList>
            <person name="Bekaert M."/>
        </authorList>
    </citation>
    <scope>NUCLEOTIDE SEQUENCE</scope>
    <source>
        <strain evidence="1">IoA-00</strain>
    </source>
</reference>
<proteinExistence type="predicted"/>
<organism evidence="1 2">
    <name type="scientific">Lepeophtheirus salmonis</name>
    <name type="common">Salmon louse</name>
    <name type="synonym">Caligus salmonis</name>
    <dbReference type="NCBI Taxonomy" id="72036"/>
    <lineage>
        <taxon>Eukaryota</taxon>
        <taxon>Metazoa</taxon>
        <taxon>Ecdysozoa</taxon>
        <taxon>Arthropoda</taxon>
        <taxon>Crustacea</taxon>
        <taxon>Multicrustacea</taxon>
        <taxon>Hexanauplia</taxon>
        <taxon>Copepoda</taxon>
        <taxon>Siphonostomatoida</taxon>
        <taxon>Caligidae</taxon>
        <taxon>Lepeophtheirus</taxon>
    </lineage>
</organism>
<dbReference type="EMBL" id="HG994580">
    <property type="protein sequence ID" value="CAF2752132.1"/>
    <property type="molecule type" value="Genomic_DNA"/>
</dbReference>
<dbReference type="AlphaFoldDB" id="A0A7R8CAK9"/>
<dbReference type="Proteomes" id="UP000675881">
    <property type="component" value="Chromosome 1"/>
</dbReference>
<accession>A0A7R8CAK9</accession>
<name>A0A7R8CAK9_LEPSM</name>
<evidence type="ECO:0000313" key="2">
    <source>
        <dbReference type="Proteomes" id="UP000675881"/>
    </source>
</evidence>
<gene>
    <name evidence="1" type="ORF">LSAA_1880</name>
</gene>
<evidence type="ECO:0000313" key="1">
    <source>
        <dbReference type="EMBL" id="CAF2752132.1"/>
    </source>
</evidence>